<dbReference type="PANTHER" id="PTHR30008">
    <property type="entry name" value="EXODEOXYRIBONUCLEASE 7 LARGE SUBUNIT"/>
    <property type="match status" value="1"/>
</dbReference>
<dbReference type="EC" id="3.1.11.6" evidence="5"/>
<accession>A0A7C4RTT1</accession>
<keyword evidence="4 5" id="KW-0269">Exonuclease</keyword>
<dbReference type="Pfam" id="PF13742">
    <property type="entry name" value="tRNA_anti_2"/>
    <property type="match status" value="1"/>
</dbReference>
<dbReference type="InterPro" id="IPR020579">
    <property type="entry name" value="Exonuc_VII_lsu_C"/>
</dbReference>
<evidence type="ECO:0000256" key="1">
    <source>
        <dbReference type="ARBA" id="ARBA00022490"/>
    </source>
</evidence>
<gene>
    <name evidence="5" type="primary">xseA</name>
    <name evidence="9" type="ORF">ENS29_14335</name>
</gene>
<evidence type="ECO:0000256" key="3">
    <source>
        <dbReference type="ARBA" id="ARBA00022801"/>
    </source>
</evidence>
<comment type="catalytic activity">
    <reaction evidence="5 6">
        <text>Exonucleolytic cleavage in either 5'- to 3'- or 3'- to 5'-direction to yield nucleoside 5'-phosphates.</text>
        <dbReference type="EC" id="3.1.11.6"/>
    </reaction>
</comment>
<dbReference type="Pfam" id="PF02601">
    <property type="entry name" value="Exonuc_VII_L"/>
    <property type="match status" value="1"/>
</dbReference>
<evidence type="ECO:0000259" key="7">
    <source>
        <dbReference type="Pfam" id="PF02601"/>
    </source>
</evidence>
<keyword evidence="3 5" id="KW-0378">Hydrolase</keyword>
<dbReference type="GO" id="GO:0003676">
    <property type="term" value="F:nucleic acid binding"/>
    <property type="evidence" value="ECO:0007669"/>
    <property type="project" value="InterPro"/>
</dbReference>
<comment type="subunit">
    <text evidence="5">Heterooligomer composed of large and small subunits.</text>
</comment>
<reference evidence="9" key="1">
    <citation type="journal article" date="2020" name="mSystems">
        <title>Genome- and Community-Level Interaction Insights into Carbon Utilization and Element Cycling Functions of Hydrothermarchaeota in Hydrothermal Sediment.</title>
        <authorList>
            <person name="Zhou Z."/>
            <person name="Liu Y."/>
            <person name="Xu W."/>
            <person name="Pan J."/>
            <person name="Luo Z.H."/>
            <person name="Li M."/>
        </authorList>
    </citation>
    <scope>NUCLEOTIDE SEQUENCE [LARGE SCALE GENOMIC DNA]</scope>
    <source>
        <strain evidence="9">SpSt-477</strain>
    </source>
</reference>
<comment type="function">
    <text evidence="5">Bidirectionally degrades single-stranded DNA into large acid-insoluble oligonucleotides, which are then degraded further into small acid-soluble oligonucleotides.</text>
</comment>
<dbReference type="GO" id="GO:0008855">
    <property type="term" value="F:exodeoxyribonuclease VII activity"/>
    <property type="evidence" value="ECO:0007669"/>
    <property type="project" value="UniProtKB-UniRule"/>
</dbReference>
<dbReference type="PANTHER" id="PTHR30008:SF0">
    <property type="entry name" value="EXODEOXYRIBONUCLEASE 7 LARGE SUBUNIT"/>
    <property type="match status" value="1"/>
</dbReference>
<feature type="domain" description="OB-fold nucleic acid binding" evidence="8">
    <location>
        <begin position="6"/>
        <end position="99"/>
    </location>
</feature>
<evidence type="ECO:0000256" key="5">
    <source>
        <dbReference type="HAMAP-Rule" id="MF_00378"/>
    </source>
</evidence>
<keyword evidence="2 5" id="KW-0540">Nuclease</keyword>
<evidence type="ECO:0000256" key="6">
    <source>
        <dbReference type="RuleBase" id="RU004355"/>
    </source>
</evidence>
<proteinExistence type="inferred from homology"/>
<dbReference type="CDD" id="cd04489">
    <property type="entry name" value="ExoVII_LU_OBF"/>
    <property type="match status" value="1"/>
</dbReference>
<evidence type="ECO:0000259" key="8">
    <source>
        <dbReference type="Pfam" id="PF13742"/>
    </source>
</evidence>
<name>A0A7C4RTT1_9BACT</name>
<dbReference type="GO" id="GO:0006308">
    <property type="term" value="P:DNA catabolic process"/>
    <property type="evidence" value="ECO:0007669"/>
    <property type="project" value="UniProtKB-UniRule"/>
</dbReference>
<dbReference type="InterPro" id="IPR025824">
    <property type="entry name" value="OB-fold_nuc-bd_dom"/>
</dbReference>
<sequence length="448" mass="50976">MQTHIYTVTELTQNIKDLLEETFPILWISGEISNLSRPASGHFYFTLKDEKAQIRAVLFKGQARNLSFRLEDGLTIVGMGRISVYAPQGQYQVIFETIEPKGRGALQLAFEQLKAKLAQEGLFDPSHKKPLPYLPRRVCIVTSPTGAVIHDMIQIMGRRCPTVPIQIIPVRVQGQGAEVEIAAALELANRRDEADVLVIARGGGSLEDLQPFNTETLARAIHASRIPVVSAVGHETDYTIADFVADIRAPTPSAAAELIVPERESLKTALFNLERRARTGIERTIAQLMQRLKSLDERLASPRKRFLTDRLLAIDDLHIRSVRALDRILAFSRERLRHYERTLSAYHPRRWIQYHRVQLERFDREMNAYMHKIIDDKRYFLRRLEATLTALSPLAILERGYSITQTIPDQHIVLSADTIVPDDRVSVRLFRGSLICRVERTLHGQDDV</sequence>
<dbReference type="GO" id="GO:0009318">
    <property type="term" value="C:exodeoxyribonuclease VII complex"/>
    <property type="evidence" value="ECO:0007669"/>
    <property type="project" value="UniProtKB-UniRule"/>
</dbReference>
<dbReference type="GO" id="GO:0005737">
    <property type="term" value="C:cytoplasm"/>
    <property type="evidence" value="ECO:0007669"/>
    <property type="project" value="UniProtKB-SubCell"/>
</dbReference>
<keyword evidence="1 5" id="KW-0963">Cytoplasm</keyword>
<dbReference type="EMBL" id="DSUH01000326">
    <property type="protein sequence ID" value="HGU34004.1"/>
    <property type="molecule type" value="Genomic_DNA"/>
</dbReference>
<evidence type="ECO:0000313" key="9">
    <source>
        <dbReference type="EMBL" id="HGU34004.1"/>
    </source>
</evidence>
<dbReference type="HAMAP" id="MF_00378">
    <property type="entry name" value="Exonuc_7_L"/>
    <property type="match status" value="1"/>
</dbReference>
<evidence type="ECO:0000256" key="2">
    <source>
        <dbReference type="ARBA" id="ARBA00022722"/>
    </source>
</evidence>
<evidence type="ECO:0000256" key="4">
    <source>
        <dbReference type="ARBA" id="ARBA00022839"/>
    </source>
</evidence>
<comment type="caution">
    <text evidence="9">The sequence shown here is derived from an EMBL/GenBank/DDBJ whole genome shotgun (WGS) entry which is preliminary data.</text>
</comment>
<dbReference type="NCBIfam" id="TIGR00237">
    <property type="entry name" value="xseA"/>
    <property type="match status" value="1"/>
</dbReference>
<comment type="similarity">
    <text evidence="5 6">Belongs to the XseA family.</text>
</comment>
<feature type="domain" description="Exonuclease VII large subunit C-terminal" evidence="7">
    <location>
        <begin position="122"/>
        <end position="436"/>
    </location>
</feature>
<protein>
    <recommendedName>
        <fullName evidence="5">Exodeoxyribonuclease 7 large subunit</fullName>
        <ecNumber evidence="5">3.1.11.6</ecNumber>
    </recommendedName>
    <alternativeName>
        <fullName evidence="5">Exodeoxyribonuclease VII large subunit</fullName>
        <shortName evidence="5">Exonuclease VII large subunit</shortName>
    </alternativeName>
</protein>
<comment type="subcellular location">
    <subcellularLocation>
        <location evidence="5 6">Cytoplasm</location>
    </subcellularLocation>
</comment>
<dbReference type="AlphaFoldDB" id="A0A7C4RTT1"/>
<organism evidence="9">
    <name type="scientific">Desulfatirhabdium butyrativorans</name>
    <dbReference type="NCBI Taxonomy" id="340467"/>
    <lineage>
        <taxon>Bacteria</taxon>
        <taxon>Pseudomonadati</taxon>
        <taxon>Thermodesulfobacteriota</taxon>
        <taxon>Desulfobacteria</taxon>
        <taxon>Desulfobacterales</taxon>
        <taxon>Desulfatirhabdiaceae</taxon>
        <taxon>Desulfatirhabdium</taxon>
    </lineage>
</organism>
<dbReference type="InterPro" id="IPR003753">
    <property type="entry name" value="Exonuc_VII_L"/>
</dbReference>